<dbReference type="InterPro" id="IPR029058">
    <property type="entry name" value="AB_hydrolase_fold"/>
</dbReference>
<comment type="caution">
    <text evidence="2">The sequence shown here is derived from an EMBL/GenBank/DDBJ whole genome shotgun (WGS) entry which is preliminary data.</text>
</comment>
<evidence type="ECO:0000313" key="2">
    <source>
        <dbReference type="EMBL" id="EHO15676.1"/>
    </source>
</evidence>
<keyword evidence="3" id="KW-1185">Reference proteome</keyword>
<reference evidence="2 3" key="1">
    <citation type="submission" date="2011-10" db="EMBL/GenBank/DDBJ databases">
        <title>The Genome Sequence of Lachnospiraceae bacterium ACC2.</title>
        <authorList>
            <consortium name="The Broad Institute Genome Sequencing Platform"/>
            <person name="Earl A."/>
            <person name="Ward D."/>
            <person name="Feldgarden M."/>
            <person name="Gevers D."/>
            <person name="Sizova M."/>
            <person name="Hazen A."/>
            <person name="Epstein S."/>
            <person name="Young S.K."/>
            <person name="Zeng Q."/>
            <person name="Gargeya S."/>
            <person name="Fitzgerald M."/>
            <person name="Haas B."/>
            <person name="Abouelleil A."/>
            <person name="Alvarado L."/>
            <person name="Arachchi H.M."/>
            <person name="Berlin A."/>
            <person name="Brown A."/>
            <person name="Chapman S.B."/>
            <person name="Chen Z."/>
            <person name="Dunbar C."/>
            <person name="Freedman E."/>
            <person name="Gearin G."/>
            <person name="Goldberg J."/>
            <person name="Griggs A."/>
            <person name="Gujja S."/>
            <person name="Heiman D."/>
            <person name="Howarth C."/>
            <person name="Larson L."/>
            <person name="Lui A."/>
            <person name="MacDonald P.J.P."/>
            <person name="Montmayeur A."/>
            <person name="Murphy C."/>
            <person name="Neiman D."/>
            <person name="Pearson M."/>
            <person name="Priest M."/>
            <person name="Roberts A."/>
            <person name="Saif S."/>
            <person name="Shea T."/>
            <person name="Shenoy N."/>
            <person name="Sisk P."/>
            <person name="Stolte C."/>
            <person name="Sykes S."/>
            <person name="Wortman J."/>
            <person name="Nusbaum C."/>
            <person name="Birren B."/>
        </authorList>
    </citation>
    <scope>NUCLEOTIDE SEQUENCE [LARGE SCALE GENOMIC DNA]</scope>
    <source>
        <strain evidence="2 3">ACC2</strain>
    </source>
</reference>
<proteinExistence type="predicted"/>
<dbReference type="Gene3D" id="3.40.50.1820">
    <property type="entry name" value="alpha/beta hydrolase"/>
    <property type="match status" value="1"/>
</dbReference>
<dbReference type="InterPro" id="IPR000073">
    <property type="entry name" value="AB_hydrolase_1"/>
</dbReference>
<name>A0AA36Y3A2_9FIRM</name>
<evidence type="ECO:0000259" key="1">
    <source>
        <dbReference type="Pfam" id="PF12697"/>
    </source>
</evidence>
<gene>
    <name evidence="2" type="ORF">HMPREF9623_01997</name>
</gene>
<dbReference type="SUPFAM" id="SSF53474">
    <property type="entry name" value="alpha/beta-Hydrolases"/>
    <property type="match status" value="1"/>
</dbReference>
<evidence type="ECO:0000313" key="3">
    <source>
        <dbReference type="Proteomes" id="UP000018466"/>
    </source>
</evidence>
<accession>A0AA36Y3A2</accession>
<dbReference type="EMBL" id="AGEL01000015">
    <property type="protein sequence ID" value="EHO15676.1"/>
    <property type="molecule type" value="Genomic_DNA"/>
</dbReference>
<feature type="domain" description="AB hydrolase-1" evidence="1">
    <location>
        <begin position="14"/>
        <end position="133"/>
    </location>
</feature>
<dbReference type="Proteomes" id="UP000018466">
    <property type="component" value="Unassembled WGS sequence"/>
</dbReference>
<dbReference type="GeneID" id="86941717"/>
<dbReference type="RefSeq" id="WP_009533803.1">
    <property type="nucleotide sequence ID" value="NZ_JH590865.1"/>
</dbReference>
<protein>
    <recommendedName>
        <fullName evidence="1">AB hydrolase-1 domain-containing protein</fullName>
    </recommendedName>
</protein>
<organism evidence="2 3">
    <name type="scientific">Stomatobaculum longum</name>
    <dbReference type="NCBI Taxonomy" id="796942"/>
    <lineage>
        <taxon>Bacteria</taxon>
        <taxon>Bacillati</taxon>
        <taxon>Bacillota</taxon>
        <taxon>Clostridia</taxon>
        <taxon>Lachnospirales</taxon>
        <taxon>Lachnospiraceae</taxon>
        <taxon>Stomatobaculum</taxon>
    </lineage>
</organism>
<sequence length="241" mass="27345">MKIIELGKEHNSTIVMLHGANFVHSFGRQYSLADRFHIIIPHIMGFGEEADRVFDAEICTNEIADSISELDQKVLLVGFSLGAQLAFKLISEHSELFYSAIIVSPWLNKTAVSIKKALKINEKQLLSLKKKWLCNCIGFMNGLPREARREFIGWMQKVKAETIHNSVDNGITFESEPQFVNVPFPIIALAGEKEQKEIIDSVKKMAEMNPYCRYEIWKKAAHNIPPVFAKAFNALILNIAR</sequence>
<dbReference type="AlphaFoldDB" id="A0AA36Y3A2"/>
<dbReference type="Pfam" id="PF12697">
    <property type="entry name" value="Abhydrolase_6"/>
    <property type="match status" value="1"/>
</dbReference>